<evidence type="ECO:0000256" key="4">
    <source>
        <dbReference type="ARBA" id="ARBA00022840"/>
    </source>
</evidence>
<dbReference type="PANTHER" id="PTHR42957">
    <property type="entry name" value="HELICASE MJ1565-RELATED"/>
    <property type="match status" value="1"/>
</dbReference>
<dbReference type="OrthoDB" id="9806951at2"/>
<proteinExistence type="predicted"/>
<evidence type="ECO:0000259" key="7">
    <source>
        <dbReference type="Pfam" id="PF01935"/>
    </source>
</evidence>
<dbReference type="InterPro" id="IPR002789">
    <property type="entry name" value="HerA_central"/>
</dbReference>
<dbReference type="GO" id="GO:0016787">
    <property type="term" value="F:hydrolase activity"/>
    <property type="evidence" value="ECO:0007669"/>
    <property type="project" value="UniProtKB-KW"/>
</dbReference>
<keyword evidence="10" id="KW-1185">Reference proteome</keyword>
<evidence type="ECO:0000313" key="9">
    <source>
        <dbReference type="EMBL" id="SDJ99663.1"/>
    </source>
</evidence>
<feature type="domain" description="Helicase HerA-like C-terminal" evidence="8">
    <location>
        <begin position="430"/>
        <end position="533"/>
    </location>
</feature>
<accession>A0A1G8YAF3</accession>
<keyword evidence="5" id="KW-0238">DNA-binding</keyword>
<evidence type="ECO:0000256" key="1">
    <source>
        <dbReference type="ARBA" id="ARBA00022741"/>
    </source>
</evidence>
<keyword evidence="4" id="KW-0067">ATP-binding</keyword>
<keyword evidence="2" id="KW-0378">Hydrolase</keyword>
<evidence type="ECO:0000313" key="10">
    <source>
        <dbReference type="Proteomes" id="UP000199527"/>
    </source>
</evidence>
<dbReference type="GO" id="GO:0004386">
    <property type="term" value="F:helicase activity"/>
    <property type="evidence" value="ECO:0007669"/>
    <property type="project" value="UniProtKB-KW"/>
</dbReference>
<evidence type="ECO:0000256" key="3">
    <source>
        <dbReference type="ARBA" id="ARBA00022806"/>
    </source>
</evidence>
<evidence type="ECO:0000256" key="6">
    <source>
        <dbReference type="ARBA" id="ARBA00023235"/>
    </source>
</evidence>
<evidence type="ECO:0000256" key="2">
    <source>
        <dbReference type="ARBA" id="ARBA00022801"/>
    </source>
</evidence>
<keyword evidence="6" id="KW-0413">Isomerase</keyword>
<reference evidence="10" key="1">
    <citation type="submission" date="2016-10" db="EMBL/GenBank/DDBJ databases">
        <authorList>
            <person name="Varghese N."/>
            <person name="Submissions S."/>
        </authorList>
    </citation>
    <scope>NUCLEOTIDE SEQUENCE [LARGE SCALE GENOMIC DNA]</scope>
    <source>
        <strain evidence="10">DSM 23317</strain>
    </source>
</reference>
<keyword evidence="1" id="KW-0547">Nucleotide-binding</keyword>
<feature type="domain" description="Helicase HerA central" evidence="7">
    <location>
        <begin position="132"/>
        <end position="416"/>
    </location>
</feature>
<dbReference type="EMBL" id="FNEM01000017">
    <property type="protein sequence ID" value="SDJ99663.1"/>
    <property type="molecule type" value="Genomic_DNA"/>
</dbReference>
<dbReference type="Proteomes" id="UP000199527">
    <property type="component" value="Unassembled WGS sequence"/>
</dbReference>
<dbReference type="Gene3D" id="3.40.50.300">
    <property type="entry name" value="P-loop containing nucleotide triphosphate hydrolases"/>
    <property type="match status" value="2"/>
</dbReference>
<evidence type="ECO:0000259" key="8">
    <source>
        <dbReference type="Pfam" id="PF05872"/>
    </source>
</evidence>
<dbReference type="InterPro" id="IPR033186">
    <property type="entry name" value="HerA_C"/>
</dbReference>
<dbReference type="AlphaFoldDB" id="A0A1G8YAF3"/>
<name>A0A1G8YAF3_9GAMM</name>
<dbReference type="Pfam" id="PF05872">
    <property type="entry name" value="HerA_C"/>
    <property type="match status" value="1"/>
</dbReference>
<dbReference type="GO" id="GO:0003677">
    <property type="term" value="F:DNA binding"/>
    <property type="evidence" value="ECO:0007669"/>
    <property type="project" value="UniProtKB-KW"/>
</dbReference>
<dbReference type="PANTHER" id="PTHR42957:SF1">
    <property type="entry name" value="HELICASE MJ1565-RELATED"/>
    <property type="match status" value="1"/>
</dbReference>
<evidence type="ECO:0008006" key="11">
    <source>
        <dbReference type="Google" id="ProtNLM"/>
    </source>
</evidence>
<dbReference type="SUPFAM" id="SSF52540">
    <property type="entry name" value="P-loop containing nucleoside triphosphate hydrolases"/>
    <property type="match status" value="1"/>
</dbReference>
<protein>
    <recommendedName>
        <fullName evidence="11">Helicase HerA central domain-containing protein</fullName>
    </recommendedName>
</protein>
<dbReference type="InterPro" id="IPR008571">
    <property type="entry name" value="HerA-like"/>
</dbReference>
<organism evidence="9 10">
    <name type="scientific">Ferrimonas sediminum</name>
    <dbReference type="NCBI Taxonomy" id="718193"/>
    <lineage>
        <taxon>Bacteria</taxon>
        <taxon>Pseudomonadati</taxon>
        <taxon>Pseudomonadota</taxon>
        <taxon>Gammaproteobacteria</taxon>
        <taxon>Alteromonadales</taxon>
        <taxon>Ferrimonadaceae</taxon>
        <taxon>Ferrimonas</taxon>
    </lineage>
</organism>
<sequence>MESKSKETYLGSVISVSGVSVSIELTQNVRSGLLIIDGRTHRIGLVGSFIRIPQGYNDLYGIISETSETMRDDNLIDFKERRLIKVELVGESVGTDFERGISQFPSIGDEAHLVTENDLKKVYGTIESGQVDIGRLSSSESIRVGVDLNNLVNRHSAILGSTGSGKSTSVSSLLRSLVEGSDGSIEKKSARIIIFDIHGEYSSALGDIANVFTTGSSEVEKQLYIPFWCVNPDSLIDFLCGANERLKGKARELILEDKVSFAIKNPELGIEKDKVTAYSPLPYRIKNVWFKLYCEDNITWEDNGRTTPAIESEGDPNNLIVPRYRPPGAGSSPPFKGGKGDYSKSLEQMRSRLLDKQYSFLFEPGLLTPNENNEIKNDLSWLLESWIGTVKPVTIIDMSGMPSERLSLLLGSLLDMVFEAAIWGRNLPDGMKESPVLLVMEEAHRYLSNDKSGLAKEMVKRIVKEGRKFGVGCMLVSQRPSEIDETILSQCGTLFSLRINNATDRSKVKSSMSDGLSGLVDALPILRTGEAVVAGEAVKIPMRCKFKLPKQGRFPDSKDPMVAESWIKNKGKSDFSDLIRAWRIQSPINNEEK</sequence>
<dbReference type="RefSeq" id="WP_090367267.1">
    <property type="nucleotide sequence ID" value="NZ_FNEM01000017.1"/>
</dbReference>
<dbReference type="InterPro" id="IPR027417">
    <property type="entry name" value="P-loop_NTPase"/>
</dbReference>
<dbReference type="Pfam" id="PF01935">
    <property type="entry name" value="DUF87"/>
    <property type="match status" value="1"/>
</dbReference>
<dbReference type="GO" id="GO:0005524">
    <property type="term" value="F:ATP binding"/>
    <property type="evidence" value="ECO:0007669"/>
    <property type="project" value="UniProtKB-KW"/>
</dbReference>
<gene>
    <name evidence="9" type="ORF">SAMN04488540_11715</name>
</gene>
<evidence type="ECO:0000256" key="5">
    <source>
        <dbReference type="ARBA" id="ARBA00023125"/>
    </source>
</evidence>
<keyword evidence="3" id="KW-0347">Helicase</keyword>